<dbReference type="AlphaFoldDB" id="A0A8J6NIM8"/>
<dbReference type="SUPFAM" id="SSF53098">
    <property type="entry name" value="Ribonuclease H-like"/>
    <property type="match status" value="1"/>
</dbReference>
<dbReference type="GO" id="GO:0015074">
    <property type="term" value="P:DNA integration"/>
    <property type="evidence" value="ECO:0007669"/>
    <property type="project" value="InterPro"/>
</dbReference>
<accession>A0A8J6NIM8</accession>
<dbReference type="InterPro" id="IPR012337">
    <property type="entry name" value="RNaseH-like_sf"/>
</dbReference>
<dbReference type="Pfam" id="PF00665">
    <property type="entry name" value="rve"/>
    <property type="match status" value="1"/>
</dbReference>
<comment type="caution">
    <text evidence="2">The sequence shown here is derived from an EMBL/GenBank/DDBJ whole genome shotgun (WGS) entry which is preliminary data.</text>
</comment>
<proteinExistence type="predicted"/>
<evidence type="ECO:0000313" key="3">
    <source>
        <dbReference type="Proteomes" id="UP000603434"/>
    </source>
</evidence>
<dbReference type="EMBL" id="JACNJH010000013">
    <property type="protein sequence ID" value="MBC8359807.1"/>
    <property type="molecule type" value="Genomic_DNA"/>
</dbReference>
<dbReference type="PANTHER" id="PTHR35004:SF6">
    <property type="entry name" value="TRANSPOSASE"/>
    <property type="match status" value="1"/>
</dbReference>
<dbReference type="PANTHER" id="PTHR35004">
    <property type="entry name" value="TRANSPOSASE RV3428C-RELATED"/>
    <property type="match status" value="1"/>
</dbReference>
<evidence type="ECO:0000259" key="1">
    <source>
        <dbReference type="PROSITE" id="PS50994"/>
    </source>
</evidence>
<evidence type="ECO:0000313" key="2">
    <source>
        <dbReference type="EMBL" id="MBC8359807.1"/>
    </source>
</evidence>
<gene>
    <name evidence="2" type="ORF">H8E23_00205</name>
</gene>
<dbReference type="PROSITE" id="PS50994">
    <property type="entry name" value="INTEGRASE"/>
    <property type="match status" value="1"/>
</dbReference>
<dbReference type="Proteomes" id="UP000603434">
    <property type="component" value="Unassembled WGS sequence"/>
</dbReference>
<protein>
    <submittedName>
        <fullName evidence="2">DDE-type integrase/transposase/recombinase</fullName>
    </submittedName>
</protein>
<organism evidence="2 3">
    <name type="scientific">Candidatus Desulfatibia profunda</name>
    <dbReference type="NCBI Taxonomy" id="2841695"/>
    <lineage>
        <taxon>Bacteria</taxon>
        <taxon>Pseudomonadati</taxon>
        <taxon>Thermodesulfobacteriota</taxon>
        <taxon>Desulfobacteria</taxon>
        <taxon>Desulfobacterales</taxon>
        <taxon>Desulfobacterales incertae sedis</taxon>
        <taxon>Candidatus Desulfatibia</taxon>
    </lineage>
</organism>
<reference evidence="2 3" key="1">
    <citation type="submission" date="2020-08" db="EMBL/GenBank/DDBJ databases">
        <title>Bridging the membrane lipid divide: bacteria of the FCB group superphylum have the potential to synthesize archaeal ether lipids.</title>
        <authorList>
            <person name="Villanueva L."/>
            <person name="Von Meijenfeldt F.A.B."/>
            <person name="Westbye A.B."/>
            <person name="Yadav S."/>
            <person name="Hopmans E.C."/>
            <person name="Dutilh B.E."/>
            <person name="Sinninghe Damste J.S."/>
        </authorList>
    </citation>
    <scope>NUCLEOTIDE SEQUENCE [LARGE SCALE GENOMIC DNA]</scope>
    <source>
        <strain evidence="2">NIOZ-UU30</strain>
    </source>
</reference>
<feature type="domain" description="Integrase catalytic" evidence="1">
    <location>
        <begin position="157"/>
        <end position="321"/>
    </location>
</feature>
<sequence length="436" mass="50374">MTEDEKMQVAVFRFSVISDFVNANQMSRSEKRRLMRDKCARKWQIPFSEKTRISKGTIQHWIRVYKAGNGQLRSLYPKDRSDKGKSRAIDEETCLAMVQLRQELAGATVAQLIEEMNQRNIVTPGTQLYPTTVYRFLHQLNLMNLTAPKAVDRRKFEAELPNDLWQSDVMHGPRVEVDGKMRKTYLIAVIDDHSRLVVYGRFYLSEALVNYLDAFENALARRGLPRKLYVDNGAAFRSKHLEYITASLGITLVHSKPYQPQGRGKIERFFLTVRGQMLAGFKGQTLDKLNAAFSLWLNDAYHQRKHGATGQTPLARFTSQMHCLRSAPKNLKDHFRKVVLRRVAKDRTITLNGRLFEGPIPLIGKRVQLLYHESEPESVEVKYQNQTFGMARPVNLNVNCRVKRDKNNNPQIHVENHTAGYRGGKLWSSKWRNKDE</sequence>
<dbReference type="Gene3D" id="3.30.420.10">
    <property type="entry name" value="Ribonuclease H-like superfamily/Ribonuclease H"/>
    <property type="match status" value="1"/>
</dbReference>
<name>A0A8J6NIM8_9BACT</name>
<dbReference type="GO" id="GO:0003676">
    <property type="term" value="F:nucleic acid binding"/>
    <property type="evidence" value="ECO:0007669"/>
    <property type="project" value="InterPro"/>
</dbReference>
<dbReference type="InterPro" id="IPR001584">
    <property type="entry name" value="Integrase_cat-core"/>
</dbReference>
<dbReference type="InterPro" id="IPR036397">
    <property type="entry name" value="RNaseH_sf"/>
</dbReference>